<dbReference type="PANTHER" id="PTHR36482:SF5">
    <property type="entry name" value="23 KDA JASMONATE-INDUCED PROTEIN-LIKE"/>
    <property type="match status" value="1"/>
</dbReference>
<dbReference type="Gene3D" id="2.60.270.50">
    <property type="match status" value="1"/>
</dbReference>
<organism evidence="1 2">
    <name type="scientific">Ziziphus jujuba</name>
    <name type="common">Chinese jujube</name>
    <name type="synonym">Ziziphus sativa</name>
    <dbReference type="NCBI Taxonomy" id="326968"/>
    <lineage>
        <taxon>Eukaryota</taxon>
        <taxon>Viridiplantae</taxon>
        <taxon>Streptophyta</taxon>
        <taxon>Embryophyta</taxon>
        <taxon>Tracheophyta</taxon>
        <taxon>Spermatophyta</taxon>
        <taxon>Magnoliopsida</taxon>
        <taxon>eudicotyledons</taxon>
        <taxon>Gunneridae</taxon>
        <taxon>Pentapetalae</taxon>
        <taxon>rosids</taxon>
        <taxon>fabids</taxon>
        <taxon>Rosales</taxon>
        <taxon>Rhamnaceae</taxon>
        <taxon>Paliureae</taxon>
        <taxon>Ziziphus</taxon>
    </lineage>
</organism>
<dbReference type="InterPro" id="IPR053085">
    <property type="entry name" value="Jasmonate-induced_protein"/>
</dbReference>
<dbReference type="InterPro" id="IPR049065">
    <property type="entry name" value="Nakanori"/>
</dbReference>
<dbReference type="Proteomes" id="UP001652623">
    <property type="component" value="Chromosome 12"/>
</dbReference>
<accession>A0A6P3Z8M9</accession>
<dbReference type="Pfam" id="PF21230">
    <property type="entry name" value="Nakanori"/>
    <property type="match status" value="1"/>
</dbReference>
<name>A0A6P3Z8M9_ZIZJJ</name>
<evidence type="ECO:0000313" key="1">
    <source>
        <dbReference type="Proteomes" id="UP001652623"/>
    </source>
</evidence>
<dbReference type="GeneID" id="107410519"/>
<sequence>MGVFGNPITDETLEGLPRYEGKKTILAIDRARVALNWKNAEGKDVRALQYAENFKATCGVETATLCLVYNATGDTVEYAGHKDWHGCLGSAPYPIMIENGQWGVFLHRQSGKSGSGSIGAVVYRGTNAKNESCDWMLAWNNPKDKDNYGNHACTEIREENHFNNDGTWKIVHDLLWKSSVERKGESNGCLSFVTIGNDDYSIFRAILTLKNANKSTR</sequence>
<protein>
    <submittedName>
        <fullName evidence="2">23 kDa jasmonate-induced protein-like</fullName>
    </submittedName>
</protein>
<proteinExistence type="predicted"/>
<gene>
    <name evidence="2" type="primary">LOC107410519</name>
</gene>
<dbReference type="AlphaFoldDB" id="A0A6P3Z8M9"/>
<dbReference type="PANTHER" id="PTHR36482">
    <property type="entry name" value="OSJNBA0024J22.15 PROTEIN"/>
    <property type="match status" value="1"/>
</dbReference>
<keyword evidence="1" id="KW-1185">Reference proteome</keyword>
<evidence type="ECO:0000313" key="2">
    <source>
        <dbReference type="RefSeq" id="XP_015873437.3"/>
    </source>
</evidence>
<dbReference type="InParanoid" id="A0A6P3Z8M9"/>
<dbReference type="KEGG" id="zju:107410519"/>
<dbReference type="RefSeq" id="XP_015873437.3">
    <property type="nucleotide sequence ID" value="XM_016017951.4"/>
</dbReference>
<reference evidence="2" key="1">
    <citation type="submission" date="2025-08" db="UniProtKB">
        <authorList>
            <consortium name="RefSeq"/>
        </authorList>
    </citation>
    <scope>IDENTIFICATION</scope>
    <source>
        <tissue evidence="2">Seedling</tissue>
    </source>
</reference>